<dbReference type="SUPFAM" id="SSF51905">
    <property type="entry name" value="FAD/NAD(P)-binding domain"/>
    <property type="match status" value="1"/>
</dbReference>
<dbReference type="AlphaFoldDB" id="A0A1Y1UC07"/>
<dbReference type="PANTHER" id="PTHR13847">
    <property type="entry name" value="SARCOSINE DEHYDROGENASE-RELATED"/>
    <property type="match status" value="1"/>
</dbReference>
<evidence type="ECO:0000313" key="3">
    <source>
        <dbReference type="Proteomes" id="UP000193218"/>
    </source>
</evidence>
<dbReference type="InParanoid" id="A0A1Y1UC07"/>
<dbReference type="Gene3D" id="3.50.50.60">
    <property type="entry name" value="FAD/NAD(P)-binding domain"/>
    <property type="match status" value="1"/>
</dbReference>
<organism evidence="2 3">
    <name type="scientific">Kockovaella imperatae</name>
    <dbReference type="NCBI Taxonomy" id="4999"/>
    <lineage>
        <taxon>Eukaryota</taxon>
        <taxon>Fungi</taxon>
        <taxon>Dikarya</taxon>
        <taxon>Basidiomycota</taxon>
        <taxon>Agaricomycotina</taxon>
        <taxon>Tremellomycetes</taxon>
        <taxon>Tremellales</taxon>
        <taxon>Cuniculitremaceae</taxon>
        <taxon>Kockovaella</taxon>
    </lineage>
</organism>
<dbReference type="GO" id="GO:0005737">
    <property type="term" value="C:cytoplasm"/>
    <property type="evidence" value="ECO:0007669"/>
    <property type="project" value="TreeGrafter"/>
</dbReference>
<dbReference type="InterPro" id="IPR036188">
    <property type="entry name" value="FAD/NAD-bd_sf"/>
</dbReference>
<gene>
    <name evidence="2" type="ORF">BD324DRAFT_652736</name>
</gene>
<keyword evidence="3" id="KW-1185">Reference proteome</keyword>
<accession>A0A1Y1UC07</accession>
<sequence>MAAFPQTFTSTVSHWQATNRGPDALYGHGKTDSLPTGVVDYVIIGAGLSGASLAYHLSRPGVCDDKRIVVLEGKDVASGATGRNGGHIAPYSFASLSGFTRPLEAGGSGLTMDDALDIMKMEVRNLDLVTEIVMREKWDVDLWRGEKLEVVDTLEEKEVMDTSYEVWIEALKTRRDVPDWDWVTDEAEANRVSRHPKAIAFSRGKAGSVHSHKLCTAFMKSALASGRVDLFSWCPVQSIDKGPNEGWNVQCHERGVVRANEVIVCTNGYTRNLFKNHPISDHLSPYRGHATQVTPTLPYSGPGALKHTLCIENGPYLIFTPSSGWVFGVGYADIIRQKAGTHDDVMGATDDGIVPEGIKQWLASYCKEEFEGWGEEAPGEGAQRFWSGIQCASRDRLPLVGQVPGSPGLEEAVGVWEPSDPVMT</sequence>
<feature type="domain" description="FAD dependent oxidoreductase" evidence="1">
    <location>
        <begin position="40"/>
        <end position="412"/>
    </location>
</feature>
<evidence type="ECO:0000259" key="1">
    <source>
        <dbReference type="Pfam" id="PF01266"/>
    </source>
</evidence>
<evidence type="ECO:0000313" key="2">
    <source>
        <dbReference type="EMBL" id="ORX35016.1"/>
    </source>
</evidence>
<dbReference type="Gene3D" id="3.30.9.10">
    <property type="entry name" value="D-Amino Acid Oxidase, subunit A, domain 2"/>
    <property type="match status" value="1"/>
</dbReference>
<dbReference type="Pfam" id="PF01266">
    <property type="entry name" value="DAO"/>
    <property type="match status" value="1"/>
</dbReference>
<dbReference type="Proteomes" id="UP000193218">
    <property type="component" value="Unassembled WGS sequence"/>
</dbReference>
<reference evidence="2 3" key="1">
    <citation type="submission" date="2017-03" db="EMBL/GenBank/DDBJ databases">
        <title>Widespread Adenine N6-methylation of Active Genes in Fungi.</title>
        <authorList>
            <consortium name="DOE Joint Genome Institute"/>
            <person name="Mondo S.J."/>
            <person name="Dannebaum R.O."/>
            <person name="Kuo R.C."/>
            <person name="Louie K.B."/>
            <person name="Bewick A.J."/>
            <person name="Labutti K."/>
            <person name="Haridas S."/>
            <person name="Kuo A."/>
            <person name="Salamov A."/>
            <person name="Ahrendt S.R."/>
            <person name="Lau R."/>
            <person name="Bowen B.P."/>
            <person name="Lipzen A."/>
            <person name="Sullivan W."/>
            <person name="Andreopoulos W.B."/>
            <person name="Clum A."/>
            <person name="Lindquist E."/>
            <person name="Daum C."/>
            <person name="Northen T.R."/>
            <person name="Ramamoorthy G."/>
            <person name="Schmitz R.J."/>
            <person name="Gryganskyi A."/>
            <person name="Culley D."/>
            <person name="Magnuson J."/>
            <person name="James T.Y."/>
            <person name="O'Malley M.A."/>
            <person name="Stajich J.E."/>
            <person name="Spatafora J.W."/>
            <person name="Visel A."/>
            <person name="Grigoriev I.V."/>
        </authorList>
    </citation>
    <scope>NUCLEOTIDE SEQUENCE [LARGE SCALE GENOMIC DNA]</scope>
    <source>
        <strain evidence="2 3">NRRL Y-17943</strain>
    </source>
</reference>
<comment type="caution">
    <text evidence="2">The sequence shown here is derived from an EMBL/GenBank/DDBJ whole genome shotgun (WGS) entry which is preliminary data.</text>
</comment>
<name>A0A1Y1UC07_9TREE</name>
<dbReference type="RefSeq" id="XP_021869232.1">
    <property type="nucleotide sequence ID" value="XM_022018544.1"/>
</dbReference>
<protein>
    <submittedName>
        <fullName evidence="2">FAD dependent oxidoreductase</fullName>
    </submittedName>
</protein>
<dbReference type="GeneID" id="33560353"/>
<dbReference type="InterPro" id="IPR006076">
    <property type="entry name" value="FAD-dep_OxRdtase"/>
</dbReference>
<proteinExistence type="predicted"/>
<dbReference type="STRING" id="4999.A0A1Y1UC07"/>
<dbReference type="EMBL" id="NBSH01000012">
    <property type="protein sequence ID" value="ORX35016.1"/>
    <property type="molecule type" value="Genomic_DNA"/>
</dbReference>
<dbReference type="PANTHER" id="PTHR13847:SF260">
    <property type="entry name" value="FAD DEPENDENT OXIDOREDUCTASE DOMAIN-CONTAINING PROTEIN"/>
    <property type="match status" value="1"/>
</dbReference>
<dbReference type="OrthoDB" id="429143at2759"/>